<reference evidence="8 9" key="2">
    <citation type="submission" date="2018-06" db="EMBL/GenBank/DDBJ databases">
        <title>Sequencing of bacterial isolates from soil warming experiment in Harvard Forest, Massachusetts, USA.</title>
        <authorList>
            <person name="Deangelis K.PhD."/>
        </authorList>
    </citation>
    <scope>NUCLEOTIDE SEQUENCE [LARGE SCALE GENOMIC DNA]</scope>
    <source>
        <strain evidence="8 9">GAS496</strain>
    </source>
</reference>
<dbReference type="GO" id="GO:0016020">
    <property type="term" value="C:membrane"/>
    <property type="evidence" value="ECO:0007669"/>
    <property type="project" value="UniProtKB-SubCell"/>
</dbReference>
<dbReference type="InterPro" id="IPR023271">
    <property type="entry name" value="Aquaporin-like"/>
</dbReference>
<dbReference type="Proteomes" id="UP000247781">
    <property type="component" value="Unassembled WGS sequence"/>
</dbReference>
<evidence type="ECO:0000313" key="8">
    <source>
        <dbReference type="EMBL" id="PXX07333.1"/>
    </source>
</evidence>
<evidence type="ECO:0000256" key="1">
    <source>
        <dbReference type="ARBA" id="ARBA00004141"/>
    </source>
</evidence>
<keyword evidence="9" id="KW-1185">Reference proteome</keyword>
<accession>A0A318HEZ5</accession>
<dbReference type="PROSITE" id="PS00221">
    <property type="entry name" value="MIP"/>
    <property type="match status" value="2"/>
</dbReference>
<organism evidence="8 9">
    <name type="scientific">Mycolicibacterium moriokaense</name>
    <dbReference type="NCBI Taxonomy" id="39691"/>
    <lineage>
        <taxon>Bacteria</taxon>
        <taxon>Bacillati</taxon>
        <taxon>Actinomycetota</taxon>
        <taxon>Actinomycetes</taxon>
        <taxon>Mycobacteriales</taxon>
        <taxon>Mycobacteriaceae</taxon>
        <taxon>Mycolicibacterium</taxon>
    </lineage>
</organism>
<dbReference type="PANTHER" id="PTHR45724">
    <property type="entry name" value="AQUAPORIN NIP2-1"/>
    <property type="match status" value="1"/>
</dbReference>
<reference evidence="9" key="1">
    <citation type="submission" date="2018-05" db="EMBL/GenBank/DDBJ databases">
        <authorList>
            <person name="Deangelis K."/>
            <person name="Huntemann M."/>
            <person name="Clum A."/>
            <person name="Pillay M."/>
            <person name="Palaniappan K."/>
            <person name="Varghese N."/>
            <person name="Mikhailova N."/>
            <person name="Stamatis D."/>
            <person name="Reddy T."/>
            <person name="Daum C."/>
            <person name="Shapiro N."/>
            <person name="Ivanova N."/>
            <person name="Kyrpides N."/>
            <person name="Woyke T."/>
        </authorList>
    </citation>
    <scope>NUCLEOTIDE SEQUENCE [LARGE SCALE GENOMIC DNA]</scope>
    <source>
        <strain evidence="9">GAS496</strain>
    </source>
</reference>
<dbReference type="InterPro" id="IPR034294">
    <property type="entry name" value="Aquaporin_transptr"/>
</dbReference>
<sequence length="237" mass="24387">MVTSSTARDAEFRTETDDVVSIPRVGVRYAVEAIGTFFLVFTVGAAVASGNALAPVAIGAVLMVMVYAGGHLSGGHYNPAVTLAVLVRGRIQLRDAAAYWLVQLGAGLLAALVVREILDPVQLASHANMTLSGHAVVAAFVAEMLFTFALCYVVLNVATSKSHPDNSFYGLAIGFTVAAGAIAVGAISGGAFNPAVTLGAAAMGIFAWPTIWVYVVAQILAGLAAGITFLVMNSDDK</sequence>
<dbReference type="AlphaFoldDB" id="A0A318HEZ5"/>
<evidence type="ECO:0000256" key="6">
    <source>
        <dbReference type="RuleBase" id="RU000477"/>
    </source>
</evidence>
<dbReference type="Pfam" id="PF00230">
    <property type="entry name" value="MIP"/>
    <property type="match status" value="1"/>
</dbReference>
<comment type="similarity">
    <text evidence="6">Belongs to the MIP/aquaporin (TC 1.A.8) family.</text>
</comment>
<keyword evidence="2 6" id="KW-0813">Transport</keyword>
<comment type="subcellular location">
    <subcellularLocation>
        <location evidence="1">Membrane</location>
        <topology evidence="1">Multi-pass membrane protein</topology>
    </subcellularLocation>
</comment>
<dbReference type="PRINTS" id="PR00783">
    <property type="entry name" value="MINTRINSICP"/>
</dbReference>
<dbReference type="Gene3D" id="1.20.1080.10">
    <property type="entry name" value="Glycerol uptake facilitator protein"/>
    <property type="match status" value="1"/>
</dbReference>
<evidence type="ECO:0000256" key="2">
    <source>
        <dbReference type="ARBA" id="ARBA00022448"/>
    </source>
</evidence>
<gene>
    <name evidence="8" type="ORF">C8E89_111117</name>
</gene>
<evidence type="ECO:0000256" key="4">
    <source>
        <dbReference type="ARBA" id="ARBA00022989"/>
    </source>
</evidence>
<evidence type="ECO:0000256" key="5">
    <source>
        <dbReference type="ARBA" id="ARBA00023136"/>
    </source>
</evidence>
<name>A0A318HEZ5_9MYCO</name>
<dbReference type="GO" id="GO:0015267">
    <property type="term" value="F:channel activity"/>
    <property type="evidence" value="ECO:0007669"/>
    <property type="project" value="InterPro"/>
</dbReference>
<feature type="transmembrane region" description="Helical" evidence="7">
    <location>
        <begin position="96"/>
        <end position="114"/>
    </location>
</feature>
<dbReference type="PANTHER" id="PTHR45724:SF13">
    <property type="entry name" value="AQUAPORIN NIP1-1-RELATED"/>
    <property type="match status" value="1"/>
</dbReference>
<feature type="transmembrane region" description="Helical" evidence="7">
    <location>
        <begin position="211"/>
        <end position="232"/>
    </location>
</feature>
<dbReference type="EMBL" id="QJJU01000011">
    <property type="protein sequence ID" value="PXX07333.1"/>
    <property type="molecule type" value="Genomic_DNA"/>
</dbReference>
<feature type="transmembrane region" description="Helical" evidence="7">
    <location>
        <begin position="54"/>
        <end position="75"/>
    </location>
</feature>
<dbReference type="OrthoDB" id="9807293at2"/>
<feature type="transmembrane region" description="Helical" evidence="7">
    <location>
        <begin position="29"/>
        <end position="48"/>
    </location>
</feature>
<dbReference type="InterPro" id="IPR000425">
    <property type="entry name" value="MIP"/>
</dbReference>
<evidence type="ECO:0000256" key="3">
    <source>
        <dbReference type="ARBA" id="ARBA00022692"/>
    </source>
</evidence>
<evidence type="ECO:0000256" key="7">
    <source>
        <dbReference type="SAM" id="Phobius"/>
    </source>
</evidence>
<dbReference type="InterPro" id="IPR022357">
    <property type="entry name" value="MIP_CS"/>
</dbReference>
<dbReference type="SUPFAM" id="SSF81338">
    <property type="entry name" value="Aquaporin-like"/>
    <property type="match status" value="1"/>
</dbReference>
<feature type="transmembrane region" description="Helical" evidence="7">
    <location>
        <begin position="167"/>
        <end position="191"/>
    </location>
</feature>
<keyword evidence="4 7" id="KW-1133">Transmembrane helix</keyword>
<proteinExistence type="inferred from homology"/>
<evidence type="ECO:0000313" key="9">
    <source>
        <dbReference type="Proteomes" id="UP000247781"/>
    </source>
</evidence>
<dbReference type="RefSeq" id="WP_110317402.1">
    <property type="nucleotide sequence ID" value="NZ_QJJU01000011.1"/>
</dbReference>
<protein>
    <submittedName>
        <fullName evidence="8">Glycerol uptake facilitator-like aquaporin</fullName>
    </submittedName>
</protein>
<keyword evidence="5 7" id="KW-0472">Membrane</keyword>
<keyword evidence="3 6" id="KW-0812">Transmembrane</keyword>
<comment type="caution">
    <text evidence="8">The sequence shown here is derived from an EMBL/GenBank/DDBJ whole genome shotgun (WGS) entry which is preliminary data.</text>
</comment>
<feature type="transmembrane region" description="Helical" evidence="7">
    <location>
        <begin position="134"/>
        <end position="155"/>
    </location>
</feature>